<feature type="transmembrane region" description="Helical" evidence="5">
    <location>
        <begin position="25"/>
        <end position="47"/>
    </location>
</feature>
<keyword evidence="5" id="KW-0949">S-adenosyl-L-methionine</keyword>
<feature type="transmembrane region" description="Helical" evidence="5">
    <location>
        <begin position="68"/>
        <end position="90"/>
    </location>
</feature>
<comment type="catalytic activity">
    <reaction evidence="5">
        <text>[protein]-C-terminal S-[(2E,6E)-farnesyl]-L-cysteine + S-adenosyl-L-methionine = [protein]-C-terminal S-[(2E,6E)-farnesyl]-L-cysteine methyl ester + S-adenosyl-L-homocysteine</text>
        <dbReference type="Rhea" id="RHEA:21672"/>
        <dbReference type="Rhea" id="RHEA-COMP:12125"/>
        <dbReference type="Rhea" id="RHEA-COMP:12126"/>
        <dbReference type="ChEBI" id="CHEBI:57856"/>
        <dbReference type="ChEBI" id="CHEBI:59789"/>
        <dbReference type="ChEBI" id="CHEBI:90510"/>
        <dbReference type="ChEBI" id="CHEBI:90511"/>
        <dbReference type="EC" id="2.1.1.100"/>
    </reaction>
</comment>
<keyword evidence="3 5" id="KW-1133">Transmembrane helix</keyword>
<dbReference type="RefSeq" id="XP_041552557.1">
    <property type="nucleotide sequence ID" value="XM_041699476.1"/>
</dbReference>
<comment type="subcellular location">
    <subcellularLocation>
        <location evidence="5">Endoplasmic reticulum membrane</location>
        <topology evidence="5">Multi-pass membrane protein</topology>
    </subcellularLocation>
    <subcellularLocation>
        <location evidence="1">Membrane</location>
        <topology evidence="1">Multi-pass membrane protein</topology>
    </subcellularLocation>
</comment>
<dbReference type="InterPro" id="IPR007269">
    <property type="entry name" value="ICMT_MeTrfase"/>
</dbReference>
<feature type="transmembrane region" description="Helical" evidence="5">
    <location>
        <begin position="127"/>
        <end position="147"/>
    </location>
</feature>
<evidence type="ECO:0000256" key="2">
    <source>
        <dbReference type="ARBA" id="ARBA00022692"/>
    </source>
</evidence>
<feature type="transmembrane region" description="Helical" evidence="5">
    <location>
        <begin position="175"/>
        <end position="194"/>
    </location>
</feature>
<proteinExistence type="inferred from homology"/>
<dbReference type="PANTHER" id="PTHR12714:SF9">
    <property type="entry name" value="PROTEIN-S-ISOPRENYLCYSTEINE O-METHYLTRANSFERASE"/>
    <property type="match status" value="1"/>
</dbReference>
<keyword evidence="5" id="KW-0489">Methyltransferase</keyword>
<evidence type="ECO:0000256" key="3">
    <source>
        <dbReference type="ARBA" id="ARBA00022989"/>
    </source>
</evidence>
<protein>
    <recommendedName>
        <fullName evidence="5">Protein-S-isoprenylcysteine O-methyltransferase</fullName>
        <ecNumber evidence="5">2.1.1.100</ecNumber>
    </recommendedName>
</protein>
<feature type="transmembrane region" description="Helical" evidence="5">
    <location>
        <begin position="214"/>
        <end position="232"/>
    </location>
</feature>
<comment type="similarity">
    <text evidence="5">Belongs to the class VI-like SAM-binding methyltransferase superfamily. Isoprenylcysteine carboxyl methyltransferase family.</text>
</comment>
<dbReference type="GeneID" id="64970368"/>
<evidence type="ECO:0000256" key="4">
    <source>
        <dbReference type="ARBA" id="ARBA00023136"/>
    </source>
</evidence>
<name>A0A7R8AKC2_9EURO</name>
<dbReference type="KEGG" id="apuu:APUU_20795S"/>
<dbReference type="Pfam" id="PF04140">
    <property type="entry name" value="ICMT"/>
    <property type="match status" value="1"/>
</dbReference>
<dbReference type="OrthoDB" id="422086at2759"/>
<keyword evidence="5" id="KW-0256">Endoplasmic reticulum</keyword>
<evidence type="ECO:0000313" key="6">
    <source>
        <dbReference type="EMBL" id="BCS20363.1"/>
    </source>
</evidence>
<reference evidence="6" key="2">
    <citation type="submission" date="2021-02" db="EMBL/GenBank/DDBJ databases">
        <title>Aspergillus puulaauensis MK2 genome sequence.</title>
        <authorList>
            <person name="Futagami T."/>
            <person name="Mori K."/>
            <person name="Kadooka C."/>
            <person name="Tanaka T."/>
        </authorList>
    </citation>
    <scope>NUCLEOTIDE SEQUENCE</scope>
    <source>
        <strain evidence="6">MK2</strain>
    </source>
</reference>
<evidence type="ECO:0000313" key="7">
    <source>
        <dbReference type="Proteomes" id="UP000654913"/>
    </source>
</evidence>
<dbReference type="GO" id="GO:0005789">
    <property type="term" value="C:endoplasmic reticulum membrane"/>
    <property type="evidence" value="ECO:0007669"/>
    <property type="project" value="UniProtKB-SubCell"/>
</dbReference>
<dbReference type="Proteomes" id="UP000654913">
    <property type="component" value="Chromosome 2"/>
</dbReference>
<organism evidence="6 7">
    <name type="scientific">Aspergillus puulaauensis</name>
    <dbReference type="NCBI Taxonomy" id="1220207"/>
    <lineage>
        <taxon>Eukaryota</taxon>
        <taxon>Fungi</taxon>
        <taxon>Dikarya</taxon>
        <taxon>Ascomycota</taxon>
        <taxon>Pezizomycotina</taxon>
        <taxon>Eurotiomycetes</taxon>
        <taxon>Eurotiomycetidae</taxon>
        <taxon>Eurotiales</taxon>
        <taxon>Aspergillaceae</taxon>
        <taxon>Aspergillus</taxon>
    </lineage>
</organism>
<keyword evidence="5" id="KW-0808">Transferase</keyword>
<evidence type="ECO:0000256" key="1">
    <source>
        <dbReference type="ARBA" id="ARBA00004141"/>
    </source>
</evidence>
<dbReference type="EC" id="2.1.1.100" evidence="5"/>
<keyword evidence="2 5" id="KW-0812">Transmembrane</keyword>
<dbReference type="GO" id="GO:0032259">
    <property type="term" value="P:methylation"/>
    <property type="evidence" value="ECO:0007669"/>
    <property type="project" value="UniProtKB-KW"/>
</dbReference>
<dbReference type="PANTHER" id="PTHR12714">
    <property type="entry name" value="PROTEIN-S ISOPRENYLCYSTEINE O-METHYLTRANSFERASE"/>
    <property type="match status" value="1"/>
</dbReference>
<dbReference type="GO" id="GO:0004671">
    <property type="term" value="F:protein C-terminal S-isoprenylcysteine carboxyl O-methyltransferase activity"/>
    <property type="evidence" value="ECO:0007669"/>
    <property type="project" value="UniProtKB-EC"/>
</dbReference>
<evidence type="ECO:0000256" key="5">
    <source>
        <dbReference type="RuleBase" id="RU362022"/>
    </source>
</evidence>
<gene>
    <name evidence="6" type="ORF">APUU_20795S</name>
</gene>
<dbReference type="EMBL" id="AP024444">
    <property type="protein sequence ID" value="BCS20363.1"/>
    <property type="molecule type" value="Genomic_DNA"/>
</dbReference>
<dbReference type="Gene3D" id="1.20.120.1630">
    <property type="match status" value="1"/>
</dbReference>
<keyword evidence="4 5" id="KW-0472">Membrane</keyword>
<keyword evidence="7" id="KW-1185">Reference proteome</keyword>
<reference evidence="6" key="1">
    <citation type="submission" date="2021-01" db="EMBL/GenBank/DDBJ databases">
        <authorList>
            <consortium name="Aspergillus puulaauensis MK2 genome sequencing consortium"/>
            <person name="Kazuki M."/>
            <person name="Futagami T."/>
        </authorList>
    </citation>
    <scope>NUCLEOTIDE SEQUENCE</scope>
    <source>
        <strain evidence="6">MK2</strain>
    </source>
</reference>
<sequence>MPGEQPTSIATTPSLPRILHADADLLAMPSASSSSLSLAFLVAGYLNARCTTAPNQASVPHGTDRVRFLTTIPSVLSTHISNLVVLYHALVTLFWTSSSSDLEIIDRLCPYPDHLNAQRVTWNARTVGYLSLLAVGALIRLSAYGGLGRNFTFQLAKPDRLVTSGVYRYLQHPSYTGLVLVLPSFAGLVVNRLDTPIACLIPGPLLALLRDWEIVLGAITGAVLVVTLAVRIRDEERMLREKFGREWEEWHARTARIIPGLF</sequence>
<dbReference type="AlphaFoldDB" id="A0A7R8AKC2"/>
<accession>A0A7R8AKC2</accession>